<dbReference type="Pfam" id="PF25212">
    <property type="entry name" value="HVO_A0114"/>
    <property type="match status" value="1"/>
</dbReference>
<dbReference type="InterPro" id="IPR036390">
    <property type="entry name" value="WH_DNA-bd_sf"/>
</dbReference>
<dbReference type="SUPFAM" id="SSF46785">
    <property type="entry name" value="Winged helix' DNA-binding domain"/>
    <property type="match status" value="1"/>
</dbReference>
<organism evidence="1 2">
    <name type="scientific">Thiohalomonas denitrificans</name>
    <dbReference type="NCBI Taxonomy" id="415747"/>
    <lineage>
        <taxon>Bacteria</taxon>
        <taxon>Pseudomonadati</taxon>
        <taxon>Pseudomonadota</taxon>
        <taxon>Gammaproteobacteria</taxon>
        <taxon>Thiohalomonadales</taxon>
        <taxon>Thiohalomonadaceae</taxon>
        <taxon>Thiohalomonas</taxon>
    </lineage>
</organism>
<dbReference type="EMBL" id="FMWD01000013">
    <property type="protein sequence ID" value="SCZ67108.1"/>
    <property type="molecule type" value="Genomic_DNA"/>
</dbReference>
<sequence>MNKRKIRIGVMPQEQIRARALAIARGEYCPKPTDPKVWFPSMRSLAEVLSDKNRALLRHIAETHPASLEELAQSTGRKASNLSRTLRTLSNYGLVELKRDRRCVRPIATVTEFEIRA</sequence>
<dbReference type="OrthoDB" id="8449527at2"/>
<protein>
    <submittedName>
        <fullName evidence="1">Predicted transcriptional regulator</fullName>
    </submittedName>
</protein>
<evidence type="ECO:0000313" key="1">
    <source>
        <dbReference type="EMBL" id="SCZ67108.1"/>
    </source>
</evidence>
<dbReference type="RefSeq" id="WP_092998969.1">
    <property type="nucleotide sequence ID" value="NZ_FMWD01000013.1"/>
</dbReference>
<evidence type="ECO:0000313" key="2">
    <source>
        <dbReference type="Proteomes" id="UP000199648"/>
    </source>
</evidence>
<proteinExistence type="predicted"/>
<gene>
    <name evidence="1" type="ORF">SAMN03097708_03092</name>
</gene>
<accession>A0A1G5QZS7</accession>
<dbReference type="AlphaFoldDB" id="A0A1G5QZS7"/>
<keyword evidence="2" id="KW-1185">Reference proteome</keyword>
<dbReference type="STRING" id="415747.SAMN03097708_03092"/>
<name>A0A1G5QZS7_9GAMM</name>
<dbReference type="Gene3D" id="1.10.10.10">
    <property type="entry name" value="Winged helix-like DNA-binding domain superfamily/Winged helix DNA-binding domain"/>
    <property type="match status" value="1"/>
</dbReference>
<dbReference type="InterPro" id="IPR036388">
    <property type="entry name" value="WH-like_DNA-bd_sf"/>
</dbReference>
<dbReference type="Proteomes" id="UP000199648">
    <property type="component" value="Unassembled WGS sequence"/>
</dbReference>
<reference evidence="1 2" key="1">
    <citation type="submission" date="2016-10" db="EMBL/GenBank/DDBJ databases">
        <authorList>
            <person name="de Groot N.N."/>
        </authorList>
    </citation>
    <scope>NUCLEOTIDE SEQUENCE [LARGE SCALE GENOMIC DNA]</scope>
    <source>
        <strain evidence="1 2">HLD2</strain>
    </source>
</reference>